<evidence type="ECO:0000256" key="5">
    <source>
        <dbReference type="ARBA" id="ARBA00022692"/>
    </source>
</evidence>
<accession>A0A2H3BX56</accession>
<dbReference type="InterPro" id="IPR051629">
    <property type="entry name" value="Sulfite_efflux_TDT"/>
</dbReference>
<comment type="subcellular location">
    <subcellularLocation>
        <location evidence="1">Cell membrane</location>
        <topology evidence="1">Multi-pass membrane protein</topology>
    </subcellularLocation>
</comment>
<dbReference type="GO" id="GO:0005886">
    <property type="term" value="C:plasma membrane"/>
    <property type="evidence" value="ECO:0007669"/>
    <property type="project" value="UniProtKB-SubCell"/>
</dbReference>
<keyword evidence="5 8" id="KW-0812">Transmembrane</keyword>
<keyword evidence="4" id="KW-1003">Cell membrane</keyword>
<evidence type="ECO:0000256" key="4">
    <source>
        <dbReference type="ARBA" id="ARBA00022475"/>
    </source>
</evidence>
<dbReference type="GO" id="GO:0000319">
    <property type="term" value="F:sulfite transmembrane transporter activity"/>
    <property type="evidence" value="ECO:0007669"/>
    <property type="project" value="TreeGrafter"/>
</dbReference>
<dbReference type="InterPro" id="IPR038665">
    <property type="entry name" value="Voltage-dep_anion_channel_sf"/>
</dbReference>
<feature type="transmembrane region" description="Helical" evidence="8">
    <location>
        <begin position="52"/>
        <end position="73"/>
    </location>
</feature>
<evidence type="ECO:0000313" key="9">
    <source>
        <dbReference type="EMBL" id="PBK75415.1"/>
    </source>
</evidence>
<feature type="transmembrane region" description="Helical" evidence="8">
    <location>
        <begin position="165"/>
        <end position="187"/>
    </location>
</feature>
<dbReference type="PANTHER" id="PTHR31686:SF3">
    <property type="entry name" value="ACID TRANSPORT PROTEIN, PUTATIVE (AFU_ORTHOLOGUE AFUA_4G09410)-RELATED"/>
    <property type="match status" value="1"/>
</dbReference>
<evidence type="ECO:0000256" key="3">
    <source>
        <dbReference type="ARBA" id="ARBA00022448"/>
    </source>
</evidence>
<sequence>MAAGSYRSEKETVNVIRNFIPAWFAVIMGTGAVDILFHVFPYGKGSQGMKIITLIFFFLNLSLFIVFAFISLVRYIMFPDTWGVMIRHPVQSLYTGTFPMGSITILTIAVGLIHDDYNFGGKPFMYVLWSFWWIDVLCSFLCCFGVLHYMKTTHTHTLETMTPAWVLPVITLIVTSSGGGVVASSLYKYSLNHALITASLAIFMVSIGLSIALMILTIYLLRLILHGLPPGATITSAFLPLGPTGQAGYAILLLGQFFETVLPLPYGSSKFLVAETTGASINVVCTIISVVLWSLASGWLFFALLGVQNIMRQTRIPFKVETWGLIFPNGVYANLTLSLASTLDSTFFRVWGSIYAVATLILWCFVATRTLVLIRNKRIFEIPS</sequence>
<feature type="transmembrane region" description="Helical" evidence="8">
    <location>
        <begin position="20"/>
        <end position="40"/>
    </location>
</feature>
<organism evidence="9 10">
    <name type="scientific">Armillaria solidipes</name>
    <dbReference type="NCBI Taxonomy" id="1076256"/>
    <lineage>
        <taxon>Eukaryota</taxon>
        <taxon>Fungi</taxon>
        <taxon>Dikarya</taxon>
        <taxon>Basidiomycota</taxon>
        <taxon>Agaricomycotina</taxon>
        <taxon>Agaricomycetes</taxon>
        <taxon>Agaricomycetidae</taxon>
        <taxon>Agaricales</taxon>
        <taxon>Marasmiineae</taxon>
        <taxon>Physalacriaceae</taxon>
        <taxon>Armillaria</taxon>
    </lineage>
</organism>
<comment type="similarity">
    <text evidence="2">Belongs to the tellurite-resistance/dicarboxylate transporter (TDT) family.</text>
</comment>
<reference evidence="10" key="1">
    <citation type="journal article" date="2017" name="Nat. Ecol. Evol.">
        <title>Genome expansion and lineage-specific genetic innovations in the forest pathogenic fungi Armillaria.</title>
        <authorList>
            <person name="Sipos G."/>
            <person name="Prasanna A.N."/>
            <person name="Walter M.C."/>
            <person name="O'Connor E."/>
            <person name="Balint B."/>
            <person name="Krizsan K."/>
            <person name="Kiss B."/>
            <person name="Hess J."/>
            <person name="Varga T."/>
            <person name="Slot J."/>
            <person name="Riley R."/>
            <person name="Boka B."/>
            <person name="Rigling D."/>
            <person name="Barry K."/>
            <person name="Lee J."/>
            <person name="Mihaltcheva S."/>
            <person name="LaButti K."/>
            <person name="Lipzen A."/>
            <person name="Waldron R."/>
            <person name="Moloney N.M."/>
            <person name="Sperisen C."/>
            <person name="Kredics L."/>
            <person name="Vagvoelgyi C."/>
            <person name="Patrignani A."/>
            <person name="Fitzpatrick D."/>
            <person name="Nagy I."/>
            <person name="Doyle S."/>
            <person name="Anderson J.B."/>
            <person name="Grigoriev I.V."/>
            <person name="Gueldener U."/>
            <person name="Muensterkoetter M."/>
            <person name="Nagy L.G."/>
        </authorList>
    </citation>
    <scope>NUCLEOTIDE SEQUENCE [LARGE SCALE GENOMIC DNA]</scope>
    <source>
        <strain evidence="10">28-4</strain>
    </source>
</reference>
<dbReference type="Proteomes" id="UP000218334">
    <property type="component" value="Unassembled WGS sequence"/>
</dbReference>
<feature type="transmembrane region" description="Helical" evidence="8">
    <location>
        <begin position="194"/>
        <end position="221"/>
    </location>
</feature>
<protein>
    <submittedName>
        <fullName evidence="9">C4-dicarboxylate transporter/malic acid transport protein</fullName>
    </submittedName>
</protein>
<keyword evidence="10" id="KW-1185">Reference proteome</keyword>
<evidence type="ECO:0000313" key="10">
    <source>
        <dbReference type="Proteomes" id="UP000218334"/>
    </source>
</evidence>
<keyword evidence="3" id="KW-0813">Transport</keyword>
<dbReference type="Gene3D" id="1.50.10.150">
    <property type="entry name" value="Voltage-dependent anion channel"/>
    <property type="match status" value="1"/>
</dbReference>
<evidence type="ECO:0000256" key="2">
    <source>
        <dbReference type="ARBA" id="ARBA00008566"/>
    </source>
</evidence>
<dbReference type="CDD" id="cd09318">
    <property type="entry name" value="TDT_SSU1"/>
    <property type="match status" value="1"/>
</dbReference>
<feature type="transmembrane region" description="Helical" evidence="8">
    <location>
        <begin position="126"/>
        <end position="150"/>
    </location>
</feature>
<keyword evidence="6 8" id="KW-1133">Transmembrane helix</keyword>
<keyword evidence="7 8" id="KW-0472">Membrane</keyword>
<dbReference type="Pfam" id="PF03595">
    <property type="entry name" value="SLAC1"/>
    <property type="match status" value="1"/>
</dbReference>
<dbReference type="AlphaFoldDB" id="A0A2H3BX56"/>
<evidence type="ECO:0000256" key="8">
    <source>
        <dbReference type="SAM" id="Phobius"/>
    </source>
</evidence>
<name>A0A2H3BX56_9AGAR</name>
<gene>
    <name evidence="9" type="ORF">ARMSODRAFT_387430</name>
</gene>
<proteinExistence type="inferred from homology"/>
<evidence type="ECO:0000256" key="1">
    <source>
        <dbReference type="ARBA" id="ARBA00004651"/>
    </source>
</evidence>
<feature type="transmembrane region" description="Helical" evidence="8">
    <location>
        <begin position="93"/>
        <end position="114"/>
    </location>
</feature>
<dbReference type="EMBL" id="KZ293417">
    <property type="protein sequence ID" value="PBK75415.1"/>
    <property type="molecule type" value="Genomic_DNA"/>
</dbReference>
<dbReference type="InterPro" id="IPR004695">
    <property type="entry name" value="SLAC1/Mae1/Ssu1/TehA"/>
</dbReference>
<evidence type="ECO:0000256" key="6">
    <source>
        <dbReference type="ARBA" id="ARBA00022989"/>
    </source>
</evidence>
<feature type="transmembrane region" description="Helical" evidence="8">
    <location>
        <begin position="353"/>
        <end position="374"/>
    </location>
</feature>
<dbReference type="PANTHER" id="PTHR31686">
    <property type="match status" value="1"/>
</dbReference>
<evidence type="ECO:0000256" key="7">
    <source>
        <dbReference type="ARBA" id="ARBA00023136"/>
    </source>
</evidence>
<feature type="transmembrane region" description="Helical" evidence="8">
    <location>
        <begin position="279"/>
        <end position="302"/>
    </location>
</feature>